<keyword evidence="1" id="KW-0812">Transmembrane</keyword>
<keyword evidence="1" id="KW-0472">Membrane</keyword>
<accession>W7YHS3</accession>
<dbReference type="STRING" id="1236976.JCM16418_2048"/>
<gene>
    <name evidence="2" type="ORF">JCM16418_2048</name>
</gene>
<dbReference type="EMBL" id="BAVZ01000005">
    <property type="protein sequence ID" value="GAF08012.1"/>
    <property type="molecule type" value="Genomic_DNA"/>
</dbReference>
<dbReference type="Proteomes" id="UP000019364">
    <property type="component" value="Unassembled WGS sequence"/>
</dbReference>
<dbReference type="OrthoDB" id="2679169at2"/>
<sequence>MDMQVWFDFLKQNWLVILIALVVLFVVINVVKTMAKWALVILIVVGLIVYSGKSLDQISSVVKTVKDETVDTVKTEAMKVMIKEAKDAKYTSSGDGNYTITSPNLEMKGQAGKEKVDVTFRGVPLGQWKINDTVHSFIAESKNNSSVTSGK</sequence>
<dbReference type="AlphaFoldDB" id="W7YHS3"/>
<dbReference type="RefSeq" id="WP_036648043.1">
    <property type="nucleotide sequence ID" value="NZ_BAVZ01000005.1"/>
</dbReference>
<keyword evidence="3" id="KW-1185">Reference proteome</keyword>
<proteinExistence type="predicted"/>
<protein>
    <submittedName>
        <fullName evidence="2">Uncharacterized protein</fullName>
    </submittedName>
</protein>
<name>W7YHS3_9BACL</name>
<evidence type="ECO:0000313" key="3">
    <source>
        <dbReference type="Proteomes" id="UP000019364"/>
    </source>
</evidence>
<organism evidence="2 3">
    <name type="scientific">Paenibacillus pini JCM 16418</name>
    <dbReference type="NCBI Taxonomy" id="1236976"/>
    <lineage>
        <taxon>Bacteria</taxon>
        <taxon>Bacillati</taxon>
        <taxon>Bacillota</taxon>
        <taxon>Bacilli</taxon>
        <taxon>Bacillales</taxon>
        <taxon>Paenibacillaceae</taxon>
        <taxon>Paenibacillus</taxon>
    </lineage>
</organism>
<comment type="caution">
    <text evidence="2">The sequence shown here is derived from an EMBL/GenBank/DDBJ whole genome shotgun (WGS) entry which is preliminary data.</text>
</comment>
<feature type="transmembrane region" description="Helical" evidence="1">
    <location>
        <begin position="12"/>
        <end position="31"/>
    </location>
</feature>
<feature type="transmembrane region" description="Helical" evidence="1">
    <location>
        <begin position="37"/>
        <end position="55"/>
    </location>
</feature>
<dbReference type="eggNOG" id="ENOG5032ZCD">
    <property type="taxonomic scope" value="Bacteria"/>
</dbReference>
<evidence type="ECO:0000313" key="2">
    <source>
        <dbReference type="EMBL" id="GAF08012.1"/>
    </source>
</evidence>
<keyword evidence="1" id="KW-1133">Transmembrane helix</keyword>
<reference evidence="2 3" key="1">
    <citation type="journal article" date="2014" name="Genome Announc.">
        <title>Draft Genome Sequence of Paenibacillus pini JCM 16418T, Isolated from the Rhizosphere of Pine Tree.</title>
        <authorList>
            <person name="Yuki M."/>
            <person name="Oshima K."/>
            <person name="Suda W."/>
            <person name="Oshida Y."/>
            <person name="Kitamura K."/>
            <person name="Iida Y."/>
            <person name="Hattori M."/>
            <person name="Ohkuma M."/>
        </authorList>
    </citation>
    <scope>NUCLEOTIDE SEQUENCE [LARGE SCALE GENOMIC DNA]</scope>
    <source>
        <strain evidence="2 3">JCM 16418</strain>
    </source>
</reference>
<evidence type="ECO:0000256" key="1">
    <source>
        <dbReference type="SAM" id="Phobius"/>
    </source>
</evidence>